<sequence>MASEGGRRVTSKDALSYLQEIKTAFKEEKEKYEHFLQIMKDFKEKRIGTNGVISATNELFIGHDHLLLGLNNFLPKGYEIQLPLINEESNVGIEDPTDFKNKVKVKMLFNQRYLLNIFLYIC</sequence>
<evidence type="ECO:0000256" key="3">
    <source>
        <dbReference type="ARBA" id="ARBA00023242"/>
    </source>
</evidence>
<dbReference type="STRING" id="3871.A0A1J7G4A9"/>
<dbReference type="InterPro" id="IPR039774">
    <property type="entry name" value="Sin3-like"/>
</dbReference>
<evidence type="ECO:0000256" key="1">
    <source>
        <dbReference type="ARBA" id="ARBA00004123"/>
    </source>
</evidence>
<dbReference type="PANTHER" id="PTHR12346">
    <property type="entry name" value="SIN3B-RELATED"/>
    <property type="match status" value="1"/>
</dbReference>
<dbReference type="OMA" id="DDNTNHI"/>
<reference evidence="5 6" key="1">
    <citation type="journal article" date="2017" name="Plant Biotechnol. J.">
        <title>A comprehensive draft genome sequence for lupin (Lupinus angustifolius), an emerging health food: insights into plant-microbe interactions and legume evolution.</title>
        <authorList>
            <person name="Hane J.K."/>
            <person name="Ming Y."/>
            <person name="Kamphuis L.G."/>
            <person name="Nelson M.N."/>
            <person name="Garg G."/>
            <person name="Atkins C.A."/>
            <person name="Bayer P.E."/>
            <person name="Bravo A."/>
            <person name="Bringans S."/>
            <person name="Cannon S."/>
            <person name="Edwards D."/>
            <person name="Foley R."/>
            <person name="Gao L.L."/>
            <person name="Harrison M.J."/>
            <person name="Huang W."/>
            <person name="Hurgobin B."/>
            <person name="Li S."/>
            <person name="Liu C.W."/>
            <person name="McGrath A."/>
            <person name="Morahan G."/>
            <person name="Murray J."/>
            <person name="Weller J."/>
            <person name="Jian J."/>
            <person name="Singh K.B."/>
        </authorList>
    </citation>
    <scope>NUCLEOTIDE SEQUENCE [LARGE SCALE GENOMIC DNA]</scope>
    <source>
        <strain evidence="6">cv. Tanjil</strain>
        <tissue evidence="5">Whole plant</tissue>
    </source>
</reference>
<dbReference type="Pfam" id="PF02671">
    <property type="entry name" value="PAH"/>
    <property type="match status" value="1"/>
</dbReference>
<dbReference type="InterPro" id="IPR003822">
    <property type="entry name" value="PAH"/>
</dbReference>
<dbReference type="InterPro" id="IPR036600">
    <property type="entry name" value="PAH_sf"/>
</dbReference>
<dbReference type="PANTHER" id="PTHR12346:SF0">
    <property type="entry name" value="SIN3A, ISOFORM G"/>
    <property type="match status" value="1"/>
</dbReference>
<dbReference type="AlphaFoldDB" id="A0A1J7G4A9"/>
<organism evidence="5 6">
    <name type="scientific">Lupinus angustifolius</name>
    <name type="common">Narrow-leaved blue lupine</name>
    <dbReference type="NCBI Taxonomy" id="3871"/>
    <lineage>
        <taxon>Eukaryota</taxon>
        <taxon>Viridiplantae</taxon>
        <taxon>Streptophyta</taxon>
        <taxon>Embryophyta</taxon>
        <taxon>Tracheophyta</taxon>
        <taxon>Spermatophyta</taxon>
        <taxon>Magnoliopsida</taxon>
        <taxon>eudicotyledons</taxon>
        <taxon>Gunneridae</taxon>
        <taxon>Pentapetalae</taxon>
        <taxon>rosids</taxon>
        <taxon>fabids</taxon>
        <taxon>Fabales</taxon>
        <taxon>Fabaceae</taxon>
        <taxon>Papilionoideae</taxon>
        <taxon>50 kb inversion clade</taxon>
        <taxon>genistoids sensu lato</taxon>
        <taxon>core genistoids</taxon>
        <taxon>Genisteae</taxon>
        <taxon>Lupinus</taxon>
    </lineage>
</organism>
<dbReference type="GO" id="GO:0000122">
    <property type="term" value="P:negative regulation of transcription by RNA polymerase II"/>
    <property type="evidence" value="ECO:0007669"/>
    <property type="project" value="TreeGrafter"/>
</dbReference>
<evidence type="ECO:0000256" key="2">
    <source>
        <dbReference type="ARBA" id="ARBA00022491"/>
    </source>
</evidence>
<accession>A0A1J7G4A9</accession>
<protein>
    <recommendedName>
        <fullName evidence="7">Histone deacetylase interacting domain-containing protein</fullName>
    </recommendedName>
</protein>
<evidence type="ECO:0000256" key="4">
    <source>
        <dbReference type="PROSITE-ProRule" id="PRU00810"/>
    </source>
</evidence>
<dbReference type="GO" id="GO:0000785">
    <property type="term" value="C:chromatin"/>
    <property type="evidence" value="ECO:0007669"/>
    <property type="project" value="TreeGrafter"/>
</dbReference>
<dbReference type="EMBL" id="KV862364">
    <property type="protein sequence ID" value="OIV89161.1"/>
    <property type="molecule type" value="Genomic_DNA"/>
</dbReference>
<dbReference type="Gene3D" id="1.20.1160.11">
    <property type="entry name" value="Paired amphipathic helix"/>
    <property type="match status" value="1"/>
</dbReference>
<comment type="subcellular location">
    <subcellularLocation>
        <location evidence="1 4">Nucleus</location>
    </subcellularLocation>
</comment>
<evidence type="ECO:0008006" key="7">
    <source>
        <dbReference type="Google" id="ProtNLM"/>
    </source>
</evidence>
<evidence type="ECO:0000313" key="6">
    <source>
        <dbReference type="Proteomes" id="UP000188354"/>
    </source>
</evidence>
<proteinExistence type="predicted"/>
<dbReference type="GO" id="GO:0000118">
    <property type="term" value="C:histone deacetylase complex"/>
    <property type="evidence" value="ECO:0007669"/>
    <property type="project" value="TreeGrafter"/>
</dbReference>
<keyword evidence="2" id="KW-0678">Repressor</keyword>
<gene>
    <name evidence="5" type="ORF">TanjilG_25827</name>
</gene>
<name>A0A1J7G4A9_LUPAN</name>
<dbReference type="Proteomes" id="UP000188354">
    <property type="component" value="Unassembled WGS sequence"/>
</dbReference>
<dbReference type="FunFam" id="1.20.1160.11:FF:000001">
    <property type="entry name" value="Paired amphipathic helix protein Sin3"/>
    <property type="match status" value="1"/>
</dbReference>
<dbReference type="PROSITE" id="PS51477">
    <property type="entry name" value="PAH"/>
    <property type="match status" value="1"/>
</dbReference>
<evidence type="ECO:0000313" key="5">
    <source>
        <dbReference type="EMBL" id="OIV89161.1"/>
    </source>
</evidence>
<dbReference type="Gramene" id="OIV89161">
    <property type="protein sequence ID" value="OIV89161"/>
    <property type="gene ID" value="TanjilG_25827"/>
</dbReference>
<dbReference type="SUPFAM" id="SSF47762">
    <property type="entry name" value="PAH2 domain"/>
    <property type="match status" value="1"/>
</dbReference>
<dbReference type="GO" id="GO:0003714">
    <property type="term" value="F:transcription corepressor activity"/>
    <property type="evidence" value="ECO:0007669"/>
    <property type="project" value="InterPro"/>
</dbReference>
<keyword evidence="3 4" id="KW-0539">Nucleus</keyword>
<keyword evidence="6" id="KW-1185">Reference proteome</keyword>